<keyword evidence="2" id="KW-1185">Reference proteome</keyword>
<gene>
    <name evidence="1" type="ORF">Adu01nite_47910</name>
</gene>
<proteinExistence type="predicted"/>
<protein>
    <recommendedName>
        <fullName evidence="3">DUF3558 domain-containing protein</fullName>
    </recommendedName>
</protein>
<evidence type="ECO:0008006" key="3">
    <source>
        <dbReference type="Google" id="ProtNLM"/>
    </source>
</evidence>
<sequence length="212" mass="21018">MSVAHGACWVAVAGLVAGLAGCTGGEQPGPGVESGAASPQAAASSYVPGPLPADCDAVLSRIPATVVRDVTDLDNAVPDGDQLLCRARGASAGSEFELQLQLTVQVMPGDPLDPTGVKLPQWQLGAVRNALDADCGSAGPQPSAAAVAPYTLRCVTDNADPAVGVHLGTAGENGRVVGVDATAYYQGKTGREAALRFADGVADAATKAGLTA</sequence>
<dbReference type="RefSeq" id="WP_203729330.1">
    <property type="nucleotide sequence ID" value="NZ_BAAATX010000006.1"/>
</dbReference>
<accession>A0ABQ3Z0V1</accession>
<evidence type="ECO:0000313" key="1">
    <source>
        <dbReference type="EMBL" id="GIE03441.1"/>
    </source>
</evidence>
<comment type="caution">
    <text evidence="1">The sequence shown here is derived from an EMBL/GenBank/DDBJ whole genome shotgun (WGS) entry which is preliminary data.</text>
</comment>
<reference evidence="1 2" key="1">
    <citation type="submission" date="2021-01" db="EMBL/GenBank/DDBJ databases">
        <title>Whole genome shotgun sequence of Actinoplanes durhamensis NBRC 14914.</title>
        <authorList>
            <person name="Komaki H."/>
            <person name="Tamura T."/>
        </authorList>
    </citation>
    <scope>NUCLEOTIDE SEQUENCE [LARGE SCALE GENOMIC DNA]</scope>
    <source>
        <strain evidence="1 2">NBRC 14914</strain>
    </source>
</reference>
<dbReference type="Proteomes" id="UP000637628">
    <property type="component" value="Unassembled WGS sequence"/>
</dbReference>
<organism evidence="1 2">
    <name type="scientific">Paractinoplanes durhamensis</name>
    <dbReference type="NCBI Taxonomy" id="113563"/>
    <lineage>
        <taxon>Bacteria</taxon>
        <taxon>Bacillati</taxon>
        <taxon>Actinomycetota</taxon>
        <taxon>Actinomycetes</taxon>
        <taxon>Micromonosporales</taxon>
        <taxon>Micromonosporaceae</taxon>
        <taxon>Paractinoplanes</taxon>
    </lineage>
</organism>
<dbReference type="EMBL" id="BOML01000038">
    <property type="protein sequence ID" value="GIE03441.1"/>
    <property type="molecule type" value="Genomic_DNA"/>
</dbReference>
<evidence type="ECO:0000313" key="2">
    <source>
        <dbReference type="Proteomes" id="UP000637628"/>
    </source>
</evidence>
<name>A0ABQ3Z0V1_9ACTN</name>